<gene>
    <name evidence="1" type="ORF">SEMRO_89_G046900.1</name>
</gene>
<dbReference type="InterPro" id="IPR059186">
    <property type="entry name" value="SACTE_4363"/>
</dbReference>
<reference evidence="1" key="1">
    <citation type="submission" date="2020-06" db="EMBL/GenBank/DDBJ databases">
        <authorList>
            <consortium name="Plant Systems Biology data submission"/>
        </authorList>
    </citation>
    <scope>NUCLEOTIDE SEQUENCE</scope>
    <source>
        <strain evidence="1">D6</strain>
    </source>
</reference>
<proteinExistence type="predicted"/>
<comment type="caution">
    <text evidence="1">The sequence shown here is derived from an EMBL/GenBank/DDBJ whole genome shotgun (WGS) entry which is preliminary data.</text>
</comment>
<dbReference type="InterPro" id="IPR011050">
    <property type="entry name" value="Pectin_lyase_fold/virulence"/>
</dbReference>
<evidence type="ECO:0000313" key="1">
    <source>
        <dbReference type="EMBL" id="CAB9500669.1"/>
    </source>
</evidence>
<dbReference type="CDD" id="cd23669">
    <property type="entry name" value="GH55_SacteLam55A-like"/>
    <property type="match status" value="1"/>
</dbReference>
<protein>
    <submittedName>
        <fullName evidence="1">Inherit from NOG: secreted protein</fullName>
    </submittedName>
</protein>
<dbReference type="AlphaFoldDB" id="A0A9N8DH73"/>
<accession>A0A9N8DH73</accession>
<dbReference type="EMBL" id="CAICTM010000088">
    <property type="protein sequence ID" value="CAB9500669.1"/>
    <property type="molecule type" value="Genomic_DNA"/>
</dbReference>
<dbReference type="Gene3D" id="2.160.20.10">
    <property type="entry name" value="Single-stranded right-handed beta-helix, Pectin lyase-like"/>
    <property type="match status" value="1"/>
</dbReference>
<keyword evidence="2" id="KW-1185">Reference proteome</keyword>
<name>A0A9N8DH73_9STRA</name>
<sequence>MMDEPNPPVWPDSVIIVHDTEDADTMKQKLEPTQDSWNAEHNTFTCDYHFSDRRYAVLFTPGIYRNVDLEVGYYVQVAGLGVTPNHVQFKGDGKGPHVPSLNRHIHKNSGTCLDTFWRSGENFSCANDMVWAVSQASPLRRVHCQKDLYLHDKDAYASGGHIANAVVDGHTHFGGQQQYLSRNVHFGKGASGGAWSMVYVGCGDNAPPNSATNTTITKTRVRVEKPYIAVYDDDKTKFQLRIPLVNDGTTDNLPQVTGDNEESRDFRHVKVATASESTRAIQKALDEGKDVVLTPGIYYLDQSLDVHKDNQVVLGLGLATLVSPVGSPCIRVAPGTAGVRIAGVMLEAPAVDPAKRKSTESHWSLLEYGCEGQTQADDPKNPGALFDIFCRVGGGGDADKRHWINIDSMVRIHSSHVIGDNLWLWRADHAELNPGESPNCPNVSPVFYQTEKDEYNVDTGIVVTGDNVTIYGLAVEHTSKHQTIWKGENGAVYFYQCEFPYDVDTDFGKAGYRGYFIGNSVKAHSLNSPGIYSNFRNATVQVETAIQHPDSPEIEVVNPFTVHLDNNGIIASVINGRGPAAQKQGVPSRV</sequence>
<dbReference type="OrthoDB" id="5959761at2759"/>
<dbReference type="InterPro" id="IPR012334">
    <property type="entry name" value="Pectin_lyas_fold"/>
</dbReference>
<evidence type="ECO:0000313" key="2">
    <source>
        <dbReference type="Proteomes" id="UP001153069"/>
    </source>
</evidence>
<dbReference type="Proteomes" id="UP001153069">
    <property type="component" value="Unassembled WGS sequence"/>
</dbReference>
<dbReference type="SUPFAM" id="SSF51126">
    <property type="entry name" value="Pectin lyase-like"/>
    <property type="match status" value="1"/>
</dbReference>
<organism evidence="1 2">
    <name type="scientific">Seminavis robusta</name>
    <dbReference type="NCBI Taxonomy" id="568900"/>
    <lineage>
        <taxon>Eukaryota</taxon>
        <taxon>Sar</taxon>
        <taxon>Stramenopiles</taxon>
        <taxon>Ochrophyta</taxon>
        <taxon>Bacillariophyta</taxon>
        <taxon>Bacillariophyceae</taxon>
        <taxon>Bacillariophycidae</taxon>
        <taxon>Naviculales</taxon>
        <taxon>Naviculaceae</taxon>
        <taxon>Seminavis</taxon>
    </lineage>
</organism>